<dbReference type="SUPFAM" id="SSF55811">
    <property type="entry name" value="Nudix"/>
    <property type="match status" value="1"/>
</dbReference>
<evidence type="ECO:0000313" key="3">
    <source>
        <dbReference type="EMBL" id="SFJ38593.1"/>
    </source>
</evidence>
<evidence type="ECO:0000256" key="1">
    <source>
        <dbReference type="ARBA" id="ARBA00022801"/>
    </source>
</evidence>
<reference evidence="3 4" key="1">
    <citation type="submission" date="2016-10" db="EMBL/GenBank/DDBJ databases">
        <authorList>
            <person name="de Groot N.N."/>
        </authorList>
    </citation>
    <scope>NUCLEOTIDE SEQUENCE [LARGE SCALE GENOMIC DNA]</scope>
    <source>
        <strain evidence="3 4">RK1</strain>
    </source>
</reference>
<dbReference type="Pfam" id="PF00293">
    <property type="entry name" value="NUDIX"/>
    <property type="match status" value="1"/>
</dbReference>
<dbReference type="PROSITE" id="PS00893">
    <property type="entry name" value="NUDIX_BOX"/>
    <property type="match status" value="1"/>
</dbReference>
<feature type="domain" description="Nudix hydrolase" evidence="2">
    <location>
        <begin position="3"/>
        <end position="142"/>
    </location>
</feature>
<gene>
    <name evidence="3" type="ORF">SAMN05444682_109156</name>
</gene>
<dbReference type="InterPro" id="IPR015797">
    <property type="entry name" value="NUDIX_hydrolase-like_dom_sf"/>
</dbReference>
<proteinExistence type="predicted"/>
<dbReference type="InterPro" id="IPR020084">
    <property type="entry name" value="NUDIX_hydrolase_CS"/>
</dbReference>
<dbReference type="AlphaFoldDB" id="A0A1I3QWD7"/>
<protein>
    <submittedName>
        <fullName evidence="3">NUDIX domain-containing protein</fullName>
    </submittedName>
</protein>
<dbReference type="Gene3D" id="3.90.79.10">
    <property type="entry name" value="Nucleoside Triphosphate Pyrophosphohydrolase"/>
    <property type="match status" value="1"/>
</dbReference>
<dbReference type="PROSITE" id="PS51462">
    <property type="entry name" value="NUDIX"/>
    <property type="match status" value="1"/>
</dbReference>
<keyword evidence="4" id="KW-1185">Reference proteome</keyword>
<dbReference type="InterPro" id="IPR000086">
    <property type="entry name" value="NUDIX_hydrolase_dom"/>
</dbReference>
<name>A0A1I3QWD7_9SPHI</name>
<evidence type="ECO:0000313" key="4">
    <source>
        <dbReference type="Proteomes" id="UP000198670"/>
    </source>
</evidence>
<sequence>MDVFTLRVYGFLVNHNNEVLVSDERELGLEFSKFPGGGLEYGEGLLEGLKREFNEECGVAIEILYHIHTTDFFVKSAFNDSQVVGVYYLVRNKGPLQGRFSRKRFDFEDGKDLDQVFRWVPVDQLQVQDLTFEMDRAAWRAFLSEKSHGLEF</sequence>
<dbReference type="RefSeq" id="WP_090629131.1">
    <property type="nucleotide sequence ID" value="NZ_FOQO01000009.1"/>
</dbReference>
<dbReference type="EMBL" id="FOQO01000009">
    <property type="protein sequence ID" value="SFJ38593.1"/>
    <property type="molecule type" value="Genomic_DNA"/>
</dbReference>
<dbReference type="Proteomes" id="UP000198670">
    <property type="component" value="Unassembled WGS sequence"/>
</dbReference>
<accession>A0A1I3QWD7</accession>
<dbReference type="STRING" id="1477437.SAMN05444682_109156"/>
<dbReference type="GO" id="GO:0016787">
    <property type="term" value="F:hydrolase activity"/>
    <property type="evidence" value="ECO:0007669"/>
    <property type="project" value="UniProtKB-KW"/>
</dbReference>
<organism evidence="3 4">
    <name type="scientific">Parapedobacter indicus</name>
    <dbReference type="NCBI Taxonomy" id="1477437"/>
    <lineage>
        <taxon>Bacteria</taxon>
        <taxon>Pseudomonadati</taxon>
        <taxon>Bacteroidota</taxon>
        <taxon>Sphingobacteriia</taxon>
        <taxon>Sphingobacteriales</taxon>
        <taxon>Sphingobacteriaceae</taxon>
        <taxon>Parapedobacter</taxon>
    </lineage>
</organism>
<dbReference type="OrthoDB" id="9810648at2"/>
<keyword evidence="1" id="KW-0378">Hydrolase</keyword>
<evidence type="ECO:0000259" key="2">
    <source>
        <dbReference type="PROSITE" id="PS51462"/>
    </source>
</evidence>